<dbReference type="InterPro" id="IPR029063">
    <property type="entry name" value="SAM-dependent_MTases_sf"/>
</dbReference>
<feature type="domain" description="DNA methylase adenine-specific" evidence="10">
    <location>
        <begin position="102"/>
        <end position="394"/>
    </location>
</feature>
<evidence type="ECO:0000259" key="10">
    <source>
        <dbReference type="Pfam" id="PF02384"/>
    </source>
</evidence>
<keyword evidence="12" id="KW-1185">Reference proteome</keyword>
<dbReference type="CDD" id="cd16961">
    <property type="entry name" value="RMtype1_S_TRD-CR_like"/>
    <property type="match status" value="1"/>
</dbReference>
<keyword evidence="5" id="KW-0949">S-adenosyl-L-methionine</keyword>
<evidence type="ECO:0000256" key="6">
    <source>
        <dbReference type="ARBA" id="ARBA00022747"/>
    </source>
</evidence>
<keyword evidence="4" id="KW-0808">Transferase</keyword>
<dbReference type="GO" id="GO:0003677">
    <property type="term" value="F:DNA binding"/>
    <property type="evidence" value="ECO:0007669"/>
    <property type="project" value="UniProtKB-KW"/>
</dbReference>
<reference evidence="11 12" key="1">
    <citation type="submission" date="2018-06" db="EMBL/GenBank/DDBJ databases">
        <title>Sphaerisporangium craniellae sp. nov., isolated from a marine sponge in the South China Sea.</title>
        <authorList>
            <person name="Li L."/>
        </authorList>
    </citation>
    <scope>NUCLEOTIDE SEQUENCE [LARGE SCALE GENOMIC DNA]</scope>
    <source>
        <strain evidence="11 12">LHW63015</strain>
    </source>
</reference>
<dbReference type="AlphaFoldDB" id="A0A366M4M8"/>
<comment type="similarity">
    <text evidence="1">Belongs to the type-I restriction system S methylase family.</text>
</comment>
<evidence type="ECO:0000256" key="1">
    <source>
        <dbReference type="ARBA" id="ARBA00010923"/>
    </source>
</evidence>
<dbReference type="EMBL" id="QMEY01000001">
    <property type="protein sequence ID" value="RBQ21208.1"/>
    <property type="molecule type" value="Genomic_DNA"/>
</dbReference>
<comment type="caution">
    <text evidence="11">The sequence shown here is derived from an EMBL/GenBank/DDBJ whole genome shotgun (WGS) entry which is preliminary data.</text>
</comment>
<feature type="domain" description="Type I restriction modification DNA specificity" evidence="9">
    <location>
        <begin position="450"/>
        <end position="615"/>
    </location>
</feature>
<name>A0A366M4M8_9ACTN</name>
<keyword evidence="7" id="KW-0238">DNA-binding</keyword>
<dbReference type="InterPro" id="IPR044946">
    <property type="entry name" value="Restrct_endonuc_typeI_TRD_sf"/>
</dbReference>
<dbReference type="SUPFAM" id="SSF53335">
    <property type="entry name" value="S-adenosyl-L-methionine-dependent methyltransferases"/>
    <property type="match status" value="1"/>
</dbReference>
<dbReference type="PANTHER" id="PTHR42933">
    <property type="entry name" value="SLR6095 PROTEIN"/>
    <property type="match status" value="1"/>
</dbReference>
<dbReference type="GO" id="GO:0009307">
    <property type="term" value="P:DNA restriction-modification system"/>
    <property type="evidence" value="ECO:0007669"/>
    <property type="project" value="UniProtKB-KW"/>
</dbReference>
<dbReference type="InterPro" id="IPR002052">
    <property type="entry name" value="DNA_methylase_N6_adenine_CS"/>
</dbReference>
<dbReference type="EC" id="2.1.1.72" evidence="2"/>
<keyword evidence="3" id="KW-0489">Methyltransferase</keyword>
<evidence type="ECO:0000256" key="5">
    <source>
        <dbReference type="ARBA" id="ARBA00022691"/>
    </source>
</evidence>
<dbReference type="Gene3D" id="3.40.50.150">
    <property type="entry name" value="Vaccinia Virus protein VP39"/>
    <property type="match status" value="1"/>
</dbReference>
<dbReference type="GO" id="GO:0032259">
    <property type="term" value="P:methylation"/>
    <property type="evidence" value="ECO:0007669"/>
    <property type="project" value="UniProtKB-KW"/>
</dbReference>
<evidence type="ECO:0000256" key="3">
    <source>
        <dbReference type="ARBA" id="ARBA00022603"/>
    </source>
</evidence>
<evidence type="ECO:0000256" key="2">
    <source>
        <dbReference type="ARBA" id="ARBA00011900"/>
    </source>
</evidence>
<dbReference type="PRINTS" id="PR00507">
    <property type="entry name" value="N12N6MTFRASE"/>
</dbReference>
<dbReference type="SUPFAM" id="SSF116734">
    <property type="entry name" value="DNA methylase specificity domain"/>
    <property type="match status" value="1"/>
</dbReference>
<dbReference type="Pfam" id="PF01420">
    <property type="entry name" value="Methylase_S"/>
    <property type="match status" value="1"/>
</dbReference>
<evidence type="ECO:0000259" key="9">
    <source>
        <dbReference type="Pfam" id="PF01420"/>
    </source>
</evidence>
<dbReference type="Gene3D" id="3.90.220.20">
    <property type="entry name" value="DNA methylase specificity domains"/>
    <property type="match status" value="1"/>
</dbReference>
<dbReference type="InterPro" id="IPR000055">
    <property type="entry name" value="Restrct_endonuc_typeI_TRD"/>
</dbReference>
<dbReference type="InterPro" id="IPR003356">
    <property type="entry name" value="DNA_methylase_A-5"/>
</dbReference>
<dbReference type="InterPro" id="IPR051537">
    <property type="entry name" value="DNA_Adenine_Mtase"/>
</dbReference>
<evidence type="ECO:0000313" key="11">
    <source>
        <dbReference type="EMBL" id="RBQ21208.1"/>
    </source>
</evidence>
<keyword evidence="6" id="KW-0680">Restriction system</keyword>
<evidence type="ECO:0000256" key="4">
    <source>
        <dbReference type="ARBA" id="ARBA00022679"/>
    </source>
</evidence>
<dbReference type="GO" id="GO:0008170">
    <property type="term" value="F:N-methyltransferase activity"/>
    <property type="evidence" value="ECO:0007669"/>
    <property type="project" value="InterPro"/>
</dbReference>
<comment type="catalytic activity">
    <reaction evidence="8">
        <text>a 2'-deoxyadenosine in DNA + S-adenosyl-L-methionine = an N(6)-methyl-2'-deoxyadenosine in DNA + S-adenosyl-L-homocysteine + H(+)</text>
        <dbReference type="Rhea" id="RHEA:15197"/>
        <dbReference type="Rhea" id="RHEA-COMP:12418"/>
        <dbReference type="Rhea" id="RHEA-COMP:12419"/>
        <dbReference type="ChEBI" id="CHEBI:15378"/>
        <dbReference type="ChEBI" id="CHEBI:57856"/>
        <dbReference type="ChEBI" id="CHEBI:59789"/>
        <dbReference type="ChEBI" id="CHEBI:90615"/>
        <dbReference type="ChEBI" id="CHEBI:90616"/>
        <dbReference type="EC" id="2.1.1.72"/>
    </reaction>
</comment>
<gene>
    <name evidence="11" type="ORF">DP939_00280</name>
</gene>
<proteinExistence type="inferred from homology"/>
<organism evidence="11 12">
    <name type="scientific">Spongiactinospora rosea</name>
    <dbReference type="NCBI Taxonomy" id="2248750"/>
    <lineage>
        <taxon>Bacteria</taxon>
        <taxon>Bacillati</taxon>
        <taxon>Actinomycetota</taxon>
        <taxon>Actinomycetes</taxon>
        <taxon>Streptosporangiales</taxon>
        <taxon>Streptosporangiaceae</taxon>
        <taxon>Spongiactinospora</taxon>
    </lineage>
</organism>
<evidence type="ECO:0000256" key="8">
    <source>
        <dbReference type="ARBA" id="ARBA00047942"/>
    </source>
</evidence>
<evidence type="ECO:0000256" key="7">
    <source>
        <dbReference type="ARBA" id="ARBA00023125"/>
    </source>
</evidence>
<accession>A0A366M4M8</accession>
<evidence type="ECO:0000313" key="12">
    <source>
        <dbReference type="Proteomes" id="UP000253303"/>
    </source>
</evidence>
<dbReference type="Pfam" id="PF02384">
    <property type="entry name" value="N6_Mtase"/>
    <property type="match status" value="1"/>
</dbReference>
<protein>
    <recommendedName>
        <fullName evidence="2">site-specific DNA-methyltransferase (adenine-specific)</fullName>
        <ecNumber evidence="2">2.1.1.72</ecNumber>
    </recommendedName>
</protein>
<dbReference type="PANTHER" id="PTHR42933:SF3">
    <property type="entry name" value="TYPE I RESTRICTION ENZYME MJAVIII METHYLASE SUBUNIT"/>
    <property type="match status" value="1"/>
</dbReference>
<dbReference type="GO" id="GO:0009007">
    <property type="term" value="F:site-specific DNA-methyltransferase (adenine-specific) activity"/>
    <property type="evidence" value="ECO:0007669"/>
    <property type="project" value="UniProtKB-EC"/>
</dbReference>
<dbReference type="PROSITE" id="PS00092">
    <property type="entry name" value="N6_MTASE"/>
    <property type="match status" value="1"/>
</dbReference>
<sequence length="646" mass="69974">MREPSATADLWRTVERLRGTYDIVRYRDLVLSLVYTRAQDQDGWSSILAAGRSKAAIPMTSIVDKLATGDTLPPIAFNMNAKIRTELVEFVDDAVRALGGAEAFQALLDRFATLEGQRGGEFYTPPSVVRILVDALNAEAPGDIYDPCCGSGEILLSAALRAPGLTVHGDALNAEALVLAKMNMTLHGVDARLGTQSIDVLSRPDQHSSSYPYIVANPPFGTRDWSRRDPELVKSWLYGPPPRRNAEFAWLQFVLERLAPGGRAAVVMPVGTLFRGGRERVIRQAMVAGGCIESVIALPSMLFYGTAIGTTIWVLRAAPNPRQDLLLVDATRLGQLSQRARRKLSEEDHQAIREVLADWRAGVTPAHKTLPTAVVTAEDLSGSDYDLTPSKYAIGEPAAAGTGDGRQGVETLLRELVRLHEQAAKADMTVDQVIGRAQIREFPIGELPPGWREVSLADLGELTSGPFIRASDDGTVGIVKPRNLEGGCISGTYDRIDEDTAGKLDNYRLAEGDIVCTRTGGIGRHALVTSAHQGWVCGTGLIRIRPREGADPRYLSDYLSSPSVRDWLIRHSAGSVLPSINTRVLGTLPVVLPPAEAQETIGRVLEAFSDKITAHDEIARTTAALRDVLFPLLTSGRVIPPSDVPK</sequence>
<dbReference type="Proteomes" id="UP000253303">
    <property type="component" value="Unassembled WGS sequence"/>
</dbReference>